<accession>A0ABQ9HE28</accession>
<organism evidence="2 3">
    <name type="scientific">Dryococelus australis</name>
    <dbReference type="NCBI Taxonomy" id="614101"/>
    <lineage>
        <taxon>Eukaryota</taxon>
        <taxon>Metazoa</taxon>
        <taxon>Ecdysozoa</taxon>
        <taxon>Arthropoda</taxon>
        <taxon>Hexapoda</taxon>
        <taxon>Insecta</taxon>
        <taxon>Pterygota</taxon>
        <taxon>Neoptera</taxon>
        <taxon>Polyneoptera</taxon>
        <taxon>Phasmatodea</taxon>
        <taxon>Verophasmatodea</taxon>
        <taxon>Anareolatae</taxon>
        <taxon>Phasmatidae</taxon>
        <taxon>Eurycanthinae</taxon>
        <taxon>Dryococelus</taxon>
    </lineage>
</organism>
<comment type="caution">
    <text evidence="2">The sequence shown here is derived from an EMBL/GenBank/DDBJ whole genome shotgun (WGS) entry which is preliminary data.</text>
</comment>
<proteinExistence type="predicted"/>
<name>A0ABQ9HE28_9NEOP</name>
<evidence type="ECO:0000256" key="1">
    <source>
        <dbReference type="SAM" id="Phobius"/>
    </source>
</evidence>
<dbReference type="EMBL" id="JARBHB010000005">
    <property type="protein sequence ID" value="KAJ8882441.1"/>
    <property type="molecule type" value="Genomic_DNA"/>
</dbReference>
<reference evidence="2 3" key="1">
    <citation type="submission" date="2023-02" db="EMBL/GenBank/DDBJ databases">
        <title>LHISI_Scaffold_Assembly.</title>
        <authorList>
            <person name="Stuart O.P."/>
            <person name="Cleave R."/>
            <person name="Magrath M.J.L."/>
            <person name="Mikheyev A.S."/>
        </authorList>
    </citation>
    <scope>NUCLEOTIDE SEQUENCE [LARGE SCALE GENOMIC DNA]</scope>
    <source>
        <strain evidence="2">Daus_M_001</strain>
        <tissue evidence="2">Leg muscle</tissue>
    </source>
</reference>
<protein>
    <submittedName>
        <fullName evidence="2">Uncharacterized protein</fullName>
    </submittedName>
</protein>
<evidence type="ECO:0000313" key="3">
    <source>
        <dbReference type="Proteomes" id="UP001159363"/>
    </source>
</evidence>
<feature type="transmembrane region" description="Helical" evidence="1">
    <location>
        <begin position="7"/>
        <end position="31"/>
    </location>
</feature>
<feature type="transmembrane region" description="Helical" evidence="1">
    <location>
        <begin position="67"/>
        <end position="89"/>
    </location>
</feature>
<dbReference type="Proteomes" id="UP001159363">
    <property type="component" value="Chromosome 4"/>
</dbReference>
<keyword evidence="1" id="KW-0472">Membrane</keyword>
<evidence type="ECO:0000313" key="2">
    <source>
        <dbReference type="EMBL" id="KAJ8882441.1"/>
    </source>
</evidence>
<gene>
    <name evidence="2" type="ORF">PR048_014249</name>
</gene>
<keyword evidence="1" id="KW-1133">Transmembrane helix</keyword>
<feature type="transmembrane region" description="Helical" evidence="1">
    <location>
        <begin position="37"/>
        <end position="60"/>
    </location>
</feature>
<keyword evidence="1" id="KW-0812">Transmembrane</keyword>
<sequence>MKLIVVHVVLIVELIAVHIVVLIIVHVVLIVVNVVLIVVNVVLIVVNVVLIVVLIVVMIVEKCSRKMPLLGCLHGLAILVFIGSGATVAEQLACSPPTKAIRVQSRAVSLRIFVCGRESCRIIPLFGVFSQGSPISPVLSFRRYSIRQSPLSALKTSMLKAVQIYSLTFRGLLAQIFLTTQCGPLWQPPWLGYCRIFASENRAGQCRWSEGFFRVLRFPPPLHSGAAPLSTHLTLIVSQCPKRNKGAAVAERLACSPTTKANRVQSPVGSLSDFHKWESCRILPMFGRFSRGSLSRGSPVYPAITFRRCSILISLHLIHPAGEPHMLGINRGTMDHRGVKVCLKIIEDEECRAGMKGRREMGGPRENLPTNGVVRHMRKSGVTRSGFSPRPGDSGFSHPACFPPWQTVLKPWLGHSRIFACGNRDGRCRSANFLWDLRSPRLFIPELLNSHLIEPSSALNSSRSIVLPDSHTLHFSDALSRRFYFWWSLPSPLVALLARRLSLKVAQSPKHPCCNDRRSQSHTERN</sequence>
<keyword evidence="3" id="KW-1185">Reference proteome</keyword>